<dbReference type="GO" id="GO:0016491">
    <property type="term" value="F:oxidoreductase activity"/>
    <property type="evidence" value="ECO:0007669"/>
    <property type="project" value="InterPro"/>
</dbReference>
<organism evidence="3 4">
    <name type="scientific">Mycobacteroides abscessus subsp. abscessus</name>
    <dbReference type="NCBI Taxonomy" id="1185650"/>
    <lineage>
        <taxon>Bacteria</taxon>
        <taxon>Bacillati</taxon>
        <taxon>Actinomycetota</taxon>
        <taxon>Actinomycetes</taxon>
        <taxon>Mycobacteriales</taxon>
        <taxon>Mycobacteriaceae</taxon>
        <taxon>Mycobacteroides</taxon>
        <taxon>Mycobacteroides abscessus</taxon>
    </lineage>
</organism>
<reference evidence="4 5" key="1">
    <citation type="submission" date="2016-11" db="EMBL/GenBank/DDBJ databases">
        <authorList>
            <consortium name="Pathogen Informatics"/>
        </authorList>
    </citation>
    <scope>NUCLEOTIDE SEQUENCE [LARGE SCALE GENOMIC DNA]</scope>
    <source>
        <strain evidence="2 5">104</strain>
        <strain evidence="3 4">696</strain>
    </source>
</reference>
<evidence type="ECO:0000313" key="5">
    <source>
        <dbReference type="Proteomes" id="UP000185210"/>
    </source>
</evidence>
<dbReference type="Proteomes" id="UP000184831">
    <property type="component" value="Unassembled WGS sequence"/>
</dbReference>
<dbReference type="Pfam" id="PF09995">
    <property type="entry name" value="MPAB_Lcp_cat"/>
    <property type="match status" value="1"/>
</dbReference>
<comment type="caution">
    <text evidence="3">The sequence shown here is derived from an EMBL/GenBank/DDBJ whole genome shotgun (WGS) entry which is preliminary data.</text>
</comment>
<dbReference type="GeneID" id="93377080"/>
<dbReference type="PANTHER" id="PTHR36151:SF3">
    <property type="entry name" value="ER-BOUND OXYGENASE MPAB_MPAB'_RUBBER OXYGENASE CATALYTIC DOMAIN-CONTAINING PROTEIN"/>
    <property type="match status" value="1"/>
</dbReference>
<dbReference type="Proteomes" id="UP000185210">
    <property type="component" value="Unassembled WGS sequence"/>
</dbReference>
<evidence type="ECO:0000313" key="3">
    <source>
        <dbReference type="EMBL" id="SIM68184.1"/>
    </source>
</evidence>
<dbReference type="PANTHER" id="PTHR36151">
    <property type="entry name" value="BLR2777 PROTEIN"/>
    <property type="match status" value="1"/>
</dbReference>
<sequence length="368" mass="41055">MGSLRDDPRYSGTVEERRRRDRRYDFLLKLHGKNGKRALQLAEAPRRDDGYFGLDSVSFKVYENVMVAGMGALSGLFISVLDPDGAYGVGQHTTYYYDTVGRVRRSLLFFAGAVAGDTETAIKVGRDLFRKHSHINGEVPSTGEPFRANHVETLKFTYVVGWPHLWRAYKKFSDPDATYEEECQFYKEQVRVCELMGMPAGELPTTPEEVDAWVRNAEKNLMAFTRPAQELTDFLTHNPWTPLYPNVILGGGLKLAIWAAIPLLTPYVREICGLATMRIRPAIGTVAIKGAVRALRNPIVERLILPWFGYEMWGYMHNAIRHAPDAGPVPFDHEVGLKLQQGKGGTLGASACPMHAVSTAARPVEASV</sequence>
<proteinExistence type="predicted"/>
<evidence type="ECO:0000313" key="4">
    <source>
        <dbReference type="Proteomes" id="UP000184831"/>
    </source>
</evidence>
<dbReference type="EMBL" id="FSQE01000003">
    <property type="protein sequence ID" value="SIM68184.1"/>
    <property type="molecule type" value="Genomic_DNA"/>
</dbReference>
<protein>
    <submittedName>
        <fullName evidence="3">Uncharacterized protein conserved in bacteria</fullName>
    </submittedName>
</protein>
<accession>A0A1N4ZXZ3</accession>
<dbReference type="RefSeq" id="WP_005062872.1">
    <property type="nucleotide sequence ID" value="NZ_AP028613.1"/>
</dbReference>
<evidence type="ECO:0000313" key="2">
    <source>
        <dbReference type="EMBL" id="SIB32101.1"/>
    </source>
</evidence>
<feature type="domain" description="ER-bound oxygenase mpaB/mpaB'/Rubber oxygenase catalytic" evidence="1">
    <location>
        <begin position="60"/>
        <end position="280"/>
    </location>
</feature>
<dbReference type="AlphaFoldDB" id="A0A1N4ZXZ3"/>
<gene>
    <name evidence="2" type="ORF">SAMEA2070301_03454</name>
    <name evidence="3" type="ORF">SAMEA2152244_02047</name>
</gene>
<dbReference type="InterPro" id="IPR018713">
    <property type="entry name" value="MPAB/Lcp_cat_dom"/>
</dbReference>
<dbReference type="EMBL" id="FSHM01000005">
    <property type="protein sequence ID" value="SIB32101.1"/>
    <property type="molecule type" value="Genomic_DNA"/>
</dbReference>
<evidence type="ECO:0000259" key="1">
    <source>
        <dbReference type="Pfam" id="PF09995"/>
    </source>
</evidence>
<name>A0A1N4ZXZ3_9MYCO</name>